<gene>
    <name evidence="2" type="ORF">MRATA1EN1_LOCUS12573</name>
</gene>
<evidence type="ECO:0000313" key="3">
    <source>
        <dbReference type="Proteomes" id="UP001176941"/>
    </source>
</evidence>
<proteinExistence type="predicted"/>
<accession>A0ABN8YSJ3</accession>
<name>A0ABN8YSJ3_RANTA</name>
<protein>
    <submittedName>
        <fullName evidence="2">Uncharacterized protein</fullName>
    </submittedName>
</protein>
<feature type="compositionally biased region" description="Basic and acidic residues" evidence="1">
    <location>
        <begin position="71"/>
        <end position="84"/>
    </location>
</feature>
<feature type="compositionally biased region" description="Basic and acidic residues" evidence="1">
    <location>
        <begin position="34"/>
        <end position="46"/>
    </location>
</feature>
<sequence length="126" mass="13593">MTCGDPHPAGRKLICAVHSARRWGPFYVPADASRGAEAELESRFSKDPGSPEPRVRQEKRLGVTHCGPGEPSDHSRSEDVRHEGTAIALRLQHGDEHGWPCRGRCPHAGGKRLKDPSQSPSAAASS</sequence>
<dbReference type="Proteomes" id="UP001176941">
    <property type="component" value="Chromosome 21"/>
</dbReference>
<feature type="region of interest" description="Disordered" evidence="1">
    <location>
        <begin position="32"/>
        <end position="126"/>
    </location>
</feature>
<feature type="compositionally biased region" description="Low complexity" evidence="1">
    <location>
        <begin position="116"/>
        <end position="126"/>
    </location>
</feature>
<evidence type="ECO:0000313" key="2">
    <source>
        <dbReference type="EMBL" id="CAI9163611.1"/>
    </source>
</evidence>
<evidence type="ECO:0000256" key="1">
    <source>
        <dbReference type="SAM" id="MobiDB-lite"/>
    </source>
</evidence>
<dbReference type="EMBL" id="OX459957">
    <property type="protein sequence ID" value="CAI9163611.1"/>
    <property type="molecule type" value="Genomic_DNA"/>
</dbReference>
<organism evidence="2 3">
    <name type="scientific">Rangifer tarandus platyrhynchus</name>
    <name type="common">Svalbard reindeer</name>
    <dbReference type="NCBI Taxonomy" id="3082113"/>
    <lineage>
        <taxon>Eukaryota</taxon>
        <taxon>Metazoa</taxon>
        <taxon>Chordata</taxon>
        <taxon>Craniata</taxon>
        <taxon>Vertebrata</taxon>
        <taxon>Euteleostomi</taxon>
        <taxon>Mammalia</taxon>
        <taxon>Eutheria</taxon>
        <taxon>Laurasiatheria</taxon>
        <taxon>Artiodactyla</taxon>
        <taxon>Ruminantia</taxon>
        <taxon>Pecora</taxon>
        <taxon>Cervidae</taxon>
        <taxon>Odocoileinae</taxon>
        <taxon>Rangifer</taxon>
    </lineage>
</organism>
<reference evidence="2" key="1">
    <citation type="submission" date="2023-04" db="EMBL/GenBank/DDBJ databases">
        <authorList>
            <consortium name="ELIXIR-Norway"/>
        </authorList>
    </citation>
    <scope>NUCLEOTIDE SEQUENCE [LARGE SCALE GENOMIC DNA]</scope>
</reference>
<keyword evidence="3" id="KW-1185">Reference proteome</keyword>